<dbReference type="GO" id="GO:0005344">
    <property type="term" value="F:oxygen carrier activity"/>
    <property type="evidence" value="ECO:0007669"/>
    <property type="project" value="UniProtKB-KW"/>
</dbReference>
<keyword evidence="4" id="KW-0561">Oxygen transport</keyword>
<dbReference type="PANTHER" id="PTHR43396:SF3">
    <property type="entry name" value="FLAVOHEMOPROTEIN"/>
    <property type="match status" value="1"/>
</dbReference>
<dbReference type="GO" id="GO:0046210">
    <property type="term" value="P:nitric oxide catabolic process"/>
    <property type="evidence" value="ECO:0007669"/>
    <property type="project" value="TreeGrafter"/>
</dbReference>
<dbReference type="Gene3D" id="1.10.490.10">
    <property type="entry name" value="Globins"/>
    <property type="match status" value="1"/>
</dbReference>
<dbReference type="SUPFAM" id="SSF46458">
    <property type="entry name" value="Globin-like"/>
    <property type="match status" value="1"/>
</dbReference>
<keyword evidence="2" id="KW-0479">Metal-binding</keyword>
<evidence type="ECO:0000259" key="5">
    <source>
        <dbReference type="PROSITE" id="PS01033"/>
    </source>
</evidence>
<dbReference type="InterPro" id="IPR009050">
    <property type="entry name" value="Globin-like_sf"/>
</dbReference>
<evidence type="ECO:0000313" key="7">
    <source>
        <dbReference type="Proteomes" id="UP000664859"/>
    </source>
</evidence>
<dbReference type="GO" id="GO:0019825">
    <property type="term" value="F:oxygen binding"/>
    <property type="evidence" value="ECO:0007669"/>
    <property type="project" value="InterPro"/>
</dbReference>
<dbReference type="InterPro" id="IPR000971">
    <property type="entry name" value="Globin"/>
</dbReference>
<proteinExistence type="inferred from homology"/>
<dbReference type="EMBL" id="JAFCMP010000279">
    <property type="protein sequence ID" value="KAG5182012.1"/>
    <property type="molecule type" value="Genomic_DNA"/>
</dbReference>
<dbReference type="GO" id="GO:0008941">
    <property type="term" value="F:nitric oxide dioxygenase NAD(P)H activity"/>
    <property type="evidence" value="ECO:0007669"/>
    <property type="project" value="TreeGrafter"/>
</dbReference>
<organism evidence="6 7">
    <name type="scientific">Tribonema minus</name>
    <dbReference type="NCBI Taxonomy" id="303371"/>
    <lineage>
        <taxon>Eukaryota</taxon>
        <taxon>Sar</taxon>
        <taxon>Stramenopiles</taxon>
        <taxon>Ochrophyta</taxon>
        <taxon>PX clade</taxon>
        <taxon>Xanthophyceae</taxon>
        <taxon>Tribonematales</taxon>
        <taxon>Tribonemataceae</taxon>
        <taxon>Tribonema</taxon>
    </lineage>
</organism>
<protein>
    <submittedName>
        <fullName evidence="6">Globin-like protein</fullName>
    </submittedName>
</protein>
<dbReference type="InterPro" id="IPR012292">
    <property type="entry name" value="Globin/Proto"/>
</dbReference>
<evidence type="ECO:0000256" key="4">
    <source>
        <dbReference type="RuleBase" id="RU000356"/>
    </source>
</evidence>
<evidence type="ECO:0000256" key="2">
    <source>
        <dbReference type="ARBA" id="ARBA00022723"/>
    </source>
</evidence>
<keyword evidence="7" id="KW-1185">Reference proteome</keyword>
<dbReference type="PANTHER" id="PTHR43396">
    <property type="entry name" value="FLAVOHEMOPROTEIN"/>
    <property type="match status" value="1"/>
</dbReference>
<keyword evidence="3" id="KW-0408">Iron</keyword>
<feature type="domain" description="Globin" evidence="5">
    <location>
        <begin position="19"/>
        <end position="167"/>
    </location>
</feature>
<sequence length="187" mass="19928">MAASAYATMKPAYAKANPNVTPEQVKLVRASFELVSSGNTVGFKSQSEQTEPAIHLALVFYNRLFEIAPDTKPLFKKPLTTQGGMLIKTLALSVATLEDLPSLVPRLQSLAARHIRYGSTIAQYGAVGEALVWALQTVAGDAFTPAMADAWVEVYSLILSVMIPAQVEAEAKHRATQAAGAPLEVSG</sequence>
<evidence type="ECO:0000256" key="3">
    <source>
        <dbReference type="ARBA" id="ARBA00023004"/>
    </source>
</evidence>
<dbReference type="PROSITE" id="PS01033">
    <property type="entry name" value="GLOBIN"/>
    <property type="match status" value="1"/>
</dbReference>
<name>A0A835YUP8_9STRA</name>
<accession>A0A835YUP8</accession>
<comment type="caution">
    <text evidence="6">The sequence shown here is derived from an EMBL/GenBank/DDBJ whole genome shotgun (WGS) entry which is preliminary data.</text>
</comment>
<dbReference type="GO" id="GO:0071949">
    <property type="term" value="F:FAD binding"/>
    <property type="evidence" value="ECO:0007669"/>
    <property type="project" value="TreeGrafter"/>
</dbReference>
<dbReference type="GO" id="GO:0071500">
    <property type="term" value="P:cellular response to nitrosative stress"/>
    <property type="evidence" value="ECO:0007669"/>
    <property type="project" value="TreeGrafter"/>
</dbReference>
<keyword evidence="1 4" id="KW-0349">Heme</keyword>
<gene>
    <name evidence="6" type="ORF">JKP88DRAFT_221716</name>
</gene>
<comment type="similarity">
    <text evidence="4">Belongs to the globin family.</text>
</comment>
<keyword evidence="4" id="KW-0813">Transport</keyword>
<dbReference type="AlphaFoldDB" id="A0A835YUP8"/>
<dbReference type="OrthoDB" id="75711at2759"/>
<dbReference type="Proteomes" id="UP000664859">
    <property type="component" value="Unassembled WGS sequence"/>
</dbReference>
<dbReference type="Pfam" id="PF00042">
    <property type="entry name" value="Globin"/>
    <property type="match status" value="1"/>
</dbReference>
<reference evidence="6" key="1">
    <citation type="submission" date="2021-02" db="EMBL/GenBank/DDBJ databases">
        <title>First Annotated Genome of the Yellow-green Alga Tribonema minus.</title>
        <authorList>
            <person name="Mahan K.M."/>
        </authorList>
    </citation>
    <scope>NUCLEOTIDE SEQUENCE</scope>
    <source>
        <strain evidence="6">UTEX B ZZ1240</strain>
    </source>
</reference>
<evidence type="ECO:0000256" key="1">
    <source>
        <dbReference type="ARBA" id="ARBA00022617"/>
    </source>
</evidence>
<dbReference type="GO" id="GO:0020037">
    <property type="term" value="F:heme binding"/>
    <property type="evidence" value="ECO:0007669"/>
    <property type="project" value="InterPro"/>
</dbReference>
<evidence type="ECO:0000313" key="6">
    <source>
        <dbReference type="EMBL" id="KAG5182012.1"/>
    </source>
</evidence>
<dbReference type="GO" id="GO:0046872">
    <property type="term" value="F:metal ion binding"/>
    <property type="evidence" value="ECO:0007669"/>
    <property type="project" value="UniProtKB-KW"/>
</dbReference>